<name>A0A9P6SQY7_9HELO</name>
<dbReference type="AlphaFoldDB" id="A0A9P6SQY7"/>
<organism evidence="3 4">
    <name type="scientific">Hyphodiscus hymeniophilus</name>
    <dbReference type="NCBI Taxonomy" id="353542"/>
    <lineage>
        <taxon>Eukaryota</taxon>
        <taxon>Fungi</taxon>
        <taxon>Dikarya</taxon>
        <taxon>Ascomycota</taxon>
        <taxon>Pezizomycotina</taxon>
        <taxon>Leotiomycetes</taxon>
        <taxon>Helotiales</taxon>
        <taxon>Hyphodiscaceae</taxon>
        <taxon>Hyphodiscus</taxon>
    </lineage>
</organism>
<dbReference type="Proteomes" id="UP000785200">
    <property type="component" value="Unassembled WGS sequence"/>
</dbReference>
<feature type="signal peptide" evidence="2">
    <location>
        <begin position="1"/>
        <end position="17"/>
    </location>
</feature>
<feature type="region of interest" description="Disordered" evidence="1">
    <location>
        <begin position="113"/>
        <end position="158"/>
    </location>
</feature>
<gene>
    <name evidence="3" type="ORF">D0Z07_7765</name>
</gene>
<comment type="caution">
    <text evidence="3">The sequence shown here is derived from an EMBL/GenBank/DDBJ whole genome shotgun (WGS) entry which is preliminary data.</text>
</comment>
<evidence type="ECO:0000256" key="2">
    <source>
        <dbReference type="SAM" id="SignalP"/>
    </source>
</evidence>
<evidence type="ECO:0000256" key="1">
    <source>
        <dbReference type="SAM" id="MobiDB-lite"/>
    </source>
</evidence>
<keyword evidence="4" id="KW-1185">Reference proteome</keyword>
<dbReference type="OrthoDB" id="2507140at2759"/>
<reference evidence="3" key="1">
    <citation type="submission" date="2019-07" db="EMBL/GenBank/DDBJ databases">
        <title>Hyphodiscus hymeniophilus genome sequencing and assembly.</title>
        <authorList>
            <person name="Kramer G."/>
            <person name="Nodwell J."/>
        </authorList>
    </citation>
    <scope>NUCLEOTIDE SEQUENCE</scope>
    <source>
        <strain evidence="3">ATCC 34498</strain>
    </source>
</reference>
<sequence>MYISLLPVSLLLSLTAAQITTTQSVKSATSAAPGTSICAAQPVLEACLASTQAIAAGCSSTDYQCLCEQYNNILTCFNDCPNDPRYSSVLSSQETYCNDMSVYPSSTTTAISRPVSSSGSAATTTEPNSAQITGSAGAVQTASSTSSGASSSETGKNGAGRSIIIGTGQLVLGLAGVMGVLL</sequence>
<evidence type="ECO:0000313" key="3">
    <source>
        <dbReference type="EMBL" id="KAG0646002.1"/>
    </source>
</evidence>
<feature type="chain" id="PRO_5040286273" description="GPI anchored serine-threonine rich protein" evidence="2">
    <location>
        <begin position="18"/>
        <end position="182"/>
    </location>
</feature>
<feature type="compositionally biased region" description="Low complexity" evidence="1">
    <location>
        <begin position="133"/>
        <end position="155"/>
    </location>
</feature>
<accession>A0A9P6SQY7</accession>
<protein>
    <recommendedName>
        <fullName evidence="5">GPI anchored serine-threonine rich protein</fullName>
    </recommendedName>
</protein>
<keyword evidence="2" id="KW-0732">Signal</keyword>
<dbReference type="EMBL" id="VNKQ01000017">
    <property type="protein sequence ID" value="KAG0646002.1"/>
    <property type="molecule type" value="Genomic_DNA"/>
</dbReference>
<proteinExistence type="predicted"/>
<evidence type="ECO:0000313" key="4">
    <source>
        <dbReference type="Proteomes" id="UP000785200"/>
    </source>
</evidence>
<evidence type="ECO:0008006" key="5">
    <source>
        <dbReference type="Google" id="ProtNLM"/>
    </source>
</evidence>
<feature type="compositionally biased region" description="Polar residues" evidence="1">
    <location>
        <begin position="113"/>
        <end position="132"/>
    </location>
</feature>